<evidence type="ECO:0000313" key="7">
    <source>
        <dbReference type="WBParaSite" id="ASIM_0001728401-mRNA-1"/>
    </source>
</evidence>
<feature type="region of interest" description="Disordered" evidence="6">
    <location>
        <begin position="76"/>
        <end position="97"/>
    </location>
</feature>
<dbReference type="CDD" id="cd00112">
    <property type="entry name" value="LDLa"/>
    <property type="match status" value="1"/>
</dbReference>
<evidence type="ECO:0000256" key="1">
    <source>
        <dbReference type="ARBA" id="ARBA00022729"/>
    </source>
</evidence>
<evidence type="ECO:0000256" key="3">
    <source>
        <dbReference type="ARBA" id="ARBA00023157"/>
    </source>
</evidence>
<evidence type="ECO:0000256" key="2">
    <source>
        <dbReference type="ARBA" id="ARBA00022737"/>
    </source>
</evidence>
<dbReference type="PROSITE" id="PS01209">
    <property type="entry name" value="LDLRA_1"/>
    <property type="match status" value="1"/>
</dbReference>
<feature type="disulfide bond" evidence="5">
    <location>
        <begin position="51"/>
        <end position="69"/>
    </location>
</feature>
<dbReference type="FunFam" id="4.10.400.10:FF:000034">
    <property type="entry name" value="Low-density lipoprotein receptor-related protein 2"/>
    <property type="match status" value="1"/>
</dbReference>
<feature type="disulfide bond" evidence="5">
    <location>
        <begin position="44"/>
        <end position="56"/>
    </location>
</feature>
<keyword evidence="1" id="KW-0732">Signal</keyword>
<dbReference type="AlphaFoldDB" id="A0A0M3K8J3"/>
<evidence type="ECO:0000256" key="6">
    <source>
        <dbReference type="SAM" id="MobiDB-lite"/>
    </source>
</evidence>
<dbReference type="InterPro" id="IPR023415">
    <property type="entry name" value="LDLR_class-A_CS"/>
</dbReference>
<feature type="compositionally biased region" description="Acidic residues" evidence="6">
    <location>
        <begin position="22"/>
        <end position="32"/>
    </location>
</feature>
<dbReference type="PROSITE" id="PS50068">
    <property type="entry name" value="LDLRA_2"/>
    <property type="match status" value="1"/>
</dbReference>
<feature type="compositionally biased region" description="Low complexity" evidence="6">
    <location>
        <begin position="80"/>
        <end position="97"/>
    </location>
</feature>
<dbReference type="Gene3D" id="4.10.400.10">
    <property type="entry name" value="Low-density Lipoprotein Receptor"/>
    <property type="match status" value="1"/>
</dbReference>
<name>A0A0M3K8J3_ANISI</name>
<evidence type="ECO:0000256" key="4">
    <source>
        <dbReference type="ARBA" id="ARBA00023180"/>
    </source>
</evidence>
<feature type="region of interest" description="Disordered" evidence="6">
    <location>
        <begin position="1"/>
        <end position="41"/>
    </location>
</feature>
<keyword evidence="4" id="KW-0325">Glycoprotein</keyword>
<evidence type="ECO:0000256" key="5">
    <source>
        <dbReference type="PROSITE-ProRule" id="PRU00124"/>
    </source>
</evidence>
<dbReference type="InterPro" id="IPR036055">
    <property type="entry name" value="LDL_receptor-like_sf"/>
</dbReference>
<dbReference type="Pfam" id="PF00057">
    <property type="entry name" value="Ldl_recept_a"/>
    <property type="match status" value="1"/>
</dbReference>
<dbReference type="SMART" id="SM00192">
    <property type="entry name" value="LDLa"/>
    <property type="match status" value="1"/>
</dbReference>
<feature type="disulfide bond" evidence="5">
    <location>
        <begin position="63"/>
        <end position="78"/>
    </location>
</feature>
<dbReference type="WBParaSite" id="ASIM_0001728401-mRNA-1">
    <property type="protein sequence ID" value="ASIM_0001728401-mRNA-1"/>
    <property type="gene ID" value="ASIM_0001728401"/>
</dbReference>
<sequence length="123" mass="13852">LEQDVVQPAIEEPFERRITEPLEYESEPDDDLIAPPKEPEEESCLEHEFRCGSGECIDRRRLCDTRRDCRDASDEANCVQSQPQQQQPAAPAAVPAEQQMSNAIEANSMQLEFLAHISLELAA</sequence>
<organism evidence="7">
    <name type="scientific">Anisakis simplex</name>
    <name type="common">Herring worm</name>
    <dbReference type="NCBI Taxonomy" id="6269"/>
    <lineage>
        <taxon>Eukaryota</taxon>
        <taxon>Metazoa</taxon>
        <taxon>Ecdysozoa</taxon>
        <taxon>Nematoda</taxon>
        <taxon>Chromadorea</taxon>
        <taxon>Rhabditida</taxon>
        <taxon>Spirurina</taxon>
        <taxon>Ascaridomorpha</taxon>
        <taxon>Ascaridoidea</taxon>
        <taxon>Anisakidae</taxon>
        <taxon>Anisakis</taxon>
        <taxon>Anisakis simplex complex</taxon>
    </lineage>
</organism>
<keyword evidence="2" id="KW-0677">Repeat</keyword>
<proteinExistence type="predicted"/>
<protein>
    <submittedName>
        <fullName evidence="7">Low-density lipoprotein receptor domain class A</fullName>
    </submittedName>
</protein>
<accession>A0A0M3K8J3</accession>
<dbReference type="SUPFAM" id="SSF57424">
    <property type="entry name" value="LDL receptor-like module"/>
    <property type="match status" value="1"/>
</dbReference>
<dbReference type="InterPro" id="IPR002172">
    <property type="entry name" value="LDrepeatLR_classA_rpt"/>
</dbReference>
<reference evidence="7" key="1">
    <citation type="submission" date="2017-02" db="UniProtKB">
        <authorList>
            <consortium name="WormBaseParasite"/>
        </authorList>
    </citation>
    <scope>IDENTIFICATION</scope>
</reference>
<keyword evidence="3 5" id="KW-1015">Disulfide bond</keyword>